<reference evidence="3 4" key="1">
    <citation type="journal article" date="2018" name="Mar. Genomics">
        <title>Complete genome sequence of Marinifilaceae bacterium strain SPP2, isolated from the Antarctic marine sediment.</title>
        <authorList>
            <person name="Watanabe M."/>
            <person name="Kojima H."/>
            <person name="Fukui M."/>
        </authorList>
    </citation>
    <scope>NUCLEOTIDE SEQUENCE [LARGE SCALE GENOMIC DNA]</scope>
    <source>
        <strain evidence="3 4">SPP2</strain>
    </source>
</reference>
<dbReference type="KEGG" id="mbas:ALGA_2517"/>
<feature type="chain" id="PRO_5013141261" evidence="2">
    <location>
        <begin position="21"/>
        <end position="398"/>
    </location>
</feature>
<dbReference type="RefSeq" id="WP_096429678.1">
    <property type="nucleotide sequence ID" value="NZ_AP018042.1"/>
</dbReference>
<evidence type="ECO:0000256" key="2">
    <source>
        <dbReference type="SAM" id="SignalP"/>
    </source>
</evidence>
<keyword evidence="4" id="KW-1185">Reference proteome</keyword>
<name>A0A1Y1CKC0_9BACT</name>
<feature type="signal peptide" evidence="2">
    <location>
        <begin position="1"/>
        <end position="20"/>
    </location>
</feature>
<feature type="transmembrane region" description="Helical" evidence="1">
    <location>
        <begin position="309"/>
        <end position="328"/>
    </location>
</feature>
<evidence type="ECO:0000313" key="4">
    <source>
        <dbReference type="Proteomes" id="UP000218267"/>
    </source>
</evidence>
<sequence length="398" mass="46789">MKYILAVLLALGFIACSSNKENNELINKIIEDSKSKDVSSTIVRYLIKEDIELQTISKALGCNVSLLYSINEDKVKLNEQASDKIFVLFQGYLDDGNEIFEKYEKYRNTNKIIPDHQWLTEFSKIDKIPREEALLRIEMFRNVEHRKHLEFVSELKATSLEYFKHQVDILVDEEFSIFSWLGELKDLCFLDQKERRAKWGERTKEYFNPINYYTKLQNNITIYNNQINDQRKLNISRVIGTKHKNTIKNKLLNVSGFQMENKVIDAIIEKSDNYSFMSLSETILDFITGYIVVGIIFLLGFLGLKIHPLWVSGPLWVISIGGFIYFGIKNEQKIRDSINSQIEKIHQEQDFNFFDKFDQSTDVYYNTMIDIVMVNHEYELKTEEYQNQIEKIISSSEE</sequence>
<keyword evidence="1" id="KW-0472">Membrane</keyword>
<keyword evidence="1" id="KW-0812">Transmembrane</keyword>
<dbReference type="EMBL" id="AP018042">
    <property type="protein sequence ID" value="BAX80839.1"/>
    <property type="molecule type" value="Genomic_DNA"/>
</dbReference>
<accession>A0A1Y1CKC0</accession>
<keyword evidence="1" id="KW-1133">Transmembrane helix</keyword>
<gene>
    <name evidence="3" type="ORF">ALGA_2517</name>
</gene>
<evidence type="ECO:0000256" key="1">
    <source>
        <dbReference type="SAM" id="Phobius"/>
    </source>
</evidence>
<protein>
    <submittedName>
        <fullName evidence="3">Uncharacterized protein</fullName>
    </submittedName>
</protein>
<dbReference type="AlphaFoldDB" id="A0A1Y1CKC0"/>
<keyword evidence="2" id="KW-0732">Signal</keyword>
<reference evidence="4" key="2">
    <citation type="journal article" date="2020" name="Antonie Van Leeuwenhoek">
        <title>Labilibaculum antarcticum sp. nov., a novel facultative anaerobic, psychrotorelant bacterium isolated from marine sediment of Antarctica.</title>
        <authorList>
            <person name="Watanabe M."/>
            <person name="Kojima H."/>
            <person name="Fukui M."/>
        </authorList>
    </citation>
    <scope>NUCLEOTIDE SEQUENCE [LARGE SCALE GENOMIC DNA]</scope>
    <source>
        <strain evidence="4">SPP2</strain>
    </source>
</reference>
<dbReference type="Proteomes" id="UP000218267">
    <property type="component" value="Chromosome"/>
</dbReference>
<organism evidence="3 4">
    <name type="scientific">Labilibaculum antarcticum</name>
    <dbReference type="NCBI Taxonomy" id="1717717"/>
    <lineage>
        <taxon>Bacteria</taxon>
        <taxon>Pseudomonadati</taxon>
        <taxon>Bacteroidota</taxon>
        <taxon>Bacteroidia</taxon>
        <taxon>Marinilabiliales</taxon>
        <taxon>Marinifilaceae</taxon>
        <taxon>Labilibaculum</taxon>
    </lineage>
</organism>
<proteinExistence type="predicted"/>
<dbReference type="PROSITE" id="PS51257">
    <property type="entry name" value="PROKAR_LIPOPROTEIN"/>
    <property type="match status" value="1"/>
</dbReference>
<evidence type="ECO:0000313" key="3">
    <source>
        <dbReference type="EMBL" id="BAX80839.1"/>
    </source>
</evidence>
<feature type="transmembrane region" description="Helical" evidence="1">
    <location>
        <begin position="283"/>
        <end position="302"/>
    </location>
</feature>